<sequence>MKKINIKTAKMASWLVCGLILLSFSSTELTSQTSAEAAEVLNPISPDTTVRPEDPETIPAPQEPRTEKTKKCPSKSSEPIKKEKREKENKKKKKAKYFFAPDTAVSLQNSKKVRMLDGEALQSTNTGRVLSSMSGRLLFGEK</sequence>
<feature type="signal peptide" evidence="2">
    <location>
        <begin position="1"/>
        <end position="37"/>
    </location>
</feature>
<evidence type="ECO:0000256" key="2">
    <source>
        <dbReference type="SAM" id="SignalP"/>
    </source>
</evidence>
<name>A0ABV4D873_9LACT</name>
<evidence type="ECO:0000256" key="1">
    <source>
        <dbReference type="SAM" id="MobiDB-lite"/>
    </source>
</evidence>
<protein>
    <submittedName>
        <fullName evidence="3">Uncharacterized protein</fullName>
    </submittedName>
</protein>
<comment type="caution">
    <text evidence="3">The sequence shown here is derived from an EMBL/GenBank/DDBJ whole genome shotgun (WGS) entry which is preliminary data.</text>
</comment>
<organism evidence="3 4">
    <name type="scientific">Lactococcus muris</name>
    <dbReference type="NCBI Taxonomy" id="2941330"/>
    <lineage>
        <taxon>Bacteria</taxon>
        <taxon>Bacillati</taxon>
        <taxon>Bacillota</taxon>
        <taxon>Bacilli</taxon>
        <taxon>Lactobacillales</taxon>
        <taxon>Streptococcaceae</taxon>
        <taxon>Lactococcus</taxon>
    </lineage>
</organism>
<dbReference type="Proteomes" id="UP001565242">
    <property type="component" value="Unassembled WGS sequence"/>
</dbReference>
<evidence type="ECO:0000313" key="3">
    <source>
        <dbReference type="EMBL" id="MEY8537950.1"/>
    </source>
</evidence>
<keyword evidence="4" id="KW-1185">Reference proteome</keyword>
<gene>
    <name evidence="3" type="ORF">AALM99_05780</name>
</gene>
<proteinExistence type="predicted"/>
<dbReference type="EMBL" id="JBCLSQ010000011">
    <property type="protein sequence ID" value="MEY8537950.1"/>
    <property type="molecule type" value="Genomic_DNA"/>
</dbReference>
<reference evidence="3 4" key="1">
    <citation type="submission" date="2024-03" db="EMBL/GenBank/DDBJ databases">
        <title>Mouse gut bacterial collection (mGBC) of GemPharmatech.</title>
        <authorList>
            <person name="He Y."/>
            <person name="Dong L."/>
            <person name="Wu D."/>
            <person name="Gao X."/>
            <person name="Lin Z."/>
        </authorList>
    </citation>
    <scope>NUCLEOTIDE SEQUENCE [LARGE SCALE GENOMIC DNA]</scope>
    <source>
        <strain evidence="3 4">20-218</strain>
    </source>
</reference>
<keyword evidence="2" id="KW-0732">Signal</keyword>
<evidence type="ECO:0000313" key="4">
    <source>
        <dbReference type="Proteomes" id="UP001565242"/>
    </source>
</evidence>
<feature type="region of interest" description="Disordered" evidence="1">
    <location>
        <begin position="37"/>
        <end position="94"/>
    </location>
</feature>
<accession>A0ABV4D873</accession>
<feature type="chain" id="PRO_5045258281" evidence="2">
    <location>
        <begin position="38"/>
        <end position="142"/>
    </location>
</feature>
<feature type="compositionally biased region" description="Basic and acidic residues" evidence="1">
    <location>
        <begin position="78"/>
        <end position="89"/>
    </location>
</feature>
<dbReference type="RefSeq" id="WP_251421341.1">
    <property type="nucleotide sequence ID" value="NZ_BAAFQO010000001.1"/>
</dbReference>